<dbReference type="KEGG" id="shi:Shel_00510"/>
<dbReference type="Gene3D" id="3.30.750.80">
    <property type="entry name" value="RNA methyltransferase domain (HRMD) like"/>
    <property type="match status" value="1"/>
</dbReference>
<dbReference type="InterPro" id="IPR053943">
    <property type="entry name" value="RlmKL-like_Mtase_CS"/>
</dbReference>
<name>C7N0P8_SLAHD</name>
<keyword evidence="5 6" id="KW-0949">S-adenosyl-L-methionine</keyword>
<comment type="subcellular location">
    <subcellularLocation>
        <location evidence="6">Cytoplasm</location>
    </subcellularLocation>
</comment>
<evidence type="ECO:0000256" key="7">
    <source>
        <dbReference type="PROSITE-ProRule" id="PRU00529"/>
    </source>
</evidence>
<keyword evidence="2 6" id="KW-0698">rRNA processing</keyword>
<evidence type="ECO:0000313" key="9">
    <source>
        <dbReference type="EMBL" id="ACV21126.1"/>
    </source>
</evidence>
<dbReference type="RefSeq" id="WP_012797237.1">
    <property type="nucleotide sequence ID" value="NC_013165.1"/>
</dbReference>
<dbReference type="Proteomes" id="UP000002026">
    <property type="component" value="Chromosome"/>
</dbReference>
<dbReference type="Pfam" id="PF02926">
    <property type="entry name" value="THUMP"/>
    <property type="match status" value="1"/>
</dbReference>
<dbReference type="InterPro" id="IPR017244">
    <property type="entry name" value="23SrRNA_methyltr_KL"/>
</dbReference>
<dbReference type="CDD" id="cd11715">
    <property type="entry name" value="THUMP_AdoMetMT"/>
    <property type="match status" value="1"/>
</dbReference>
<dbReference type="GO" id="GO:0003723">
    <property type="term" value="F:RNA binding"/>
    <property type="evidence" value="ECO:0007669"/>
    <property type="project" value="UniProtKB-UniRule"/>
</dbReference>
<dbReference type="EMBL" id="CP001684">
    <property type="protein sequence ID" value="ACV21126.1"/>
    <property type="molecule type" value="Genomic_DNA"/>
</dbReference>
<keyword evidence="10" id="KW-1185">Reference proteome</keyword>
<dbReference type="STRING" id="471855.Shel_00510"/>
<dbReference type="HAMAP" id="MF_01858">
    <property type="entry name" value="23SrRNA_methyltr_KL"/>
    <property type="match status" value="1"/>
</dbReference>
<dbReference type="eggNOG" id="COG0116">
    <property type="taxonomic scope" value="Bacteria"/>
</dbReference>
<dbReference type="NCBIfam" id="NF008748">
    <property type="entry name" value="PRK11783.1"/>
    <property type="match status" value="1"/>
</dbReference>
<dbReference type="InterPro" id="IPR029063">
    <property type="entry name" value="SAM-dependent_MTases_sf"/>
</dbReference>
<evidence type="ECO:0000259" key="8">
    <source>
        <dbReference type="PROSITE" id="PS51165"/>
    </source>
</evidence>
<dbReference type="InterPro" id="IPR000241">
    <property type="entry name" value="RlmKL-like_Mtase"/>
</dbReference>
<dbReference type="Pfam" id="PF01170">
    <property type="entry name" value="UPF0020"/>
    <property type="match status" value="1"/>
</dbReference>
<comment type="catalytic activity">
    <reaction evidence="6">
        <text>guanosine(2445) in 23S rRNA + S-adenosyl-L-methionine = N(2)-methylguanosine(2445) in 23S rRNA + S-adenosyl-L-homocysteine + H(+)</text>
        <dbReference type="Rhea" id="RHEA:42740"/>
        <dbReference type="Rhea" id="RHEA-COMP:10215"/>
        <dbReference type="Rhea" id="RHEA-COMP:10216"/>
        <dbReference type="ChEBI" id="CHEBI:15378"/>
        <dbReference type="ChEBI" id="CHEBI:57856"/>
        <dbReference type="ChEBI" id="CHEBI:59789"/>
        <dbReference type="ChEBI" id="CHEBI:74269"/>
        <dbReference type="ChEBI" id="CHEBI:74481"/>
        <dbReference type="EC" id="2.1.1.173"/>
    </reaction>
</comment>
<evidence type="ECO:0000313" key="10">
    <source>
        <dbReference type="Proteomes" id="UP000002026"/>
    </source>
</evidence>
<dbReference type="CDD" id="cd02440">
    <property type="entry name" value="AdoMet_MTases"/>
    <property type="match status" value="1"/>
</dbReference>
<dbReference type="PROSITE" id="PS01261">
    <property type="entry name" value="UPF0020"/>
    <property type="match status" value="1"/>
</dbReference>
<keyword evidence="7" id="KW-0694">RNA-binding</keyword>
<dbReference type="Gene3D" id="3.30.2130.30">
    <property type="match status" value="1"/>
</dbReference>
<dbReference type="PROSITE" id="PS51165">
    <property type="entry name" value="THUMP"/>
    <property type="match status" value="1"/>
</dbReference>
<dbReference type="EC" id="2.1.1.173" evidence="6"/>
<accession>C7N0P8</accession>
<gene>
    <name evidence="6" type="primary">rlmL</name>
    <name evidence="9" type="ordered locus">Shel_00510</name>
</gene>
<evidence type="ECO:0000256" key="1">
    <source>
        <dbReference type="ARBA" id="ARBA00022490"/>
    </source>
</evidence>
<dbReference type="InterPro" id="IPR054170">
    <property type="entry name" value="RlmL_1st"/>
</dbReference>
<dbReference type="AlphaFoldDB" id="C7N0P8"/>
<dbReference type="GO" id="GO:0005737">
    <property type="term" value="C:cytoplasm"/>
    <property type="evidence" value="ECO:0007669"/>
    <property type="project" value="UniProtKB-SubCell"/>
</dbReference>
<protein>
    <recommendedName>
        <fullName evidence="6">Ribosomal RNA large subunit methyltransferase K/L</fullName>
    </recommendedName>
    <domain>
        <recommendedName>
            <fullName evidence="6">23S rRNA m2G2445 methyltransferase</fullName>
            <ecNumber evidence="6">2.1.1.173</ecNumber>
        </recommendedName>
        <alternativeName>
            <fullName evidence="6">rRNA (guanine-N(2)-)-methyltransferase RlmL</fullName>
        </alternativeName>
    </domain>
    <domain>
        <recommendedName>
            <fullName evidence="6">23S rRNA m7G2069 methyltransferase</fullName>
            <ecNumber evidence="6">2.1.1.264</ecNumber>
        </recommendedName>
        <alternativeName>
            <fullName evidence="6">rRNA (guanine-N(7)-)-methyltransferase RlmK</fullName>
        </alternativeName>
    </domain>
</protein>
<dbReference type="Pfam" id="PF22020">
    <property type="entry name" value="RlmL_1st"/>
    <property type="match status" value="1"/>
</dbReference>
<dbReference type="PANTHER" id="PTHR47313">
    <property type="entry name" value="RIBOSOMAL RNA LARGE SUBUNIT METHYLTRANSFERASE K/L"/>
    <property type="match status" value="1"/>
</dbReference>
<dbReference type="SUPFAM" id="SSF53335">
    <property type="entry name" value="S-adenosyl-L-methionine-dependent methyltransferases"/>
    <property type="match status" value="2"/>
</dbReference>
<organism evidence="9 10">
    <name type="scientific">Slackia heliotrinireducens (strain ATCC 29202 / DSM 20476 / NCTC 11029 / RHS 1)</name>
    <name type="common">Peptococcus heliotrinreducens</name>
    <dbReference type="NCBI Taxonomy" id="471855"/>
    <lineage>
        <taxon>Bacteria</taxon>
        <taxon>Bacillati</taxon>
        <taxon>Actinomycetota</taxon>
        <taxon>Coriobacteriia</taxon>
        <taxon>Eggerthellales</taxon>
        <taxon>Eggerthellaceae</taxon>
        <taxon>Slackia</taxon>
    </lineage>
</organism>
<dbReference type="PANTHER" id="PTHR47313:SF1">
    <property type="entry name" value="RIBOSOMAL RNA LARGE SUBUNIT METHYLTRANSFERASE K_L"/>
    <property type="match status" value="1"/>
</dbReference>
<dbReference type="GO" id="GO:0070043">
    <property type="term" value="F:rRNA (guanine-N7-)-methyltransferase activity"/>
    <property type="evidence" value="ECO:0007669"/>
    <property type="project" value="UniProtKB-UniRule"/>
</dbReference>
<keyword evidence="3 6" id="KW-0489">Methyltransferase</keyword>
<sequence length="729" mass="79151">MPERADQLEFFARCASGFEDQLAAELTQIRCRRVRPLHGGVAFFGAYEDGLRACLHSRVATRVQLVLGRVSARNADALYDGVRALPWETLVAPGATIAMRATGQNSNLRNTQFTALKVKDAVCDRLAAERGARPDVDGSDPDFSVDILLHRDKATISLNLAGPVLHKRGYREPGVQTEAPLKETLAAGMLLAAGWDSMVADGMGFADPMCGSGTLAIEAALIATRAAPGLLRNRWGFTAYMPHDPAAWERLVAEAEAARVPAWESGVRILAGDMNEEAVAVARANAERAGVAELIEFYVDDAANLGTHLKRGRRLSGGLVACNPPYGHRLLSGEDLSQVYAALDSATAKLGGGWQLAIISPDEGVDTGLGRMPERSIACHNGPLDTSLRIYDLGKAAARLSIPSLSGSDSVVPVAEGASEQFAARFRKVAKERAKWARKAGVHSYRVYDADLPEYAFSVDVFRSAEDDGLLVRVEEHRAGSNVDADRANRRVFDGLAIVSAVLDVPRERVFCKRARQEKSRPAAEPVWVDVRESDFVFDMDIASQRECGLPLDMRPVRELLRAHAASKRFACLLAHGGAPSVYAAAGGAVSTVTVDPADPFLEQADHALYVNGFRGREHDLVCDDPLDWARREARAGRTYDLVFCDLSAFPSSRSHDLIADHMSVIQQIVRILSPEGKLVLTCHDRRFNLSDKAFGGHGLTAQDITADTIGHDFTRTPKIHRAFLIGHE</sequence>
<evidence type="ECO:0000256" key="3">
    <source>
        <dbReference type="ARBA" id="ARBA00022603"/>
    </source>
</evidence>
<feature type="domain" description="THUMP" evidence="8">
    <location>
        <begin position="49"/>
        <end position="160"/>
    </location>
</feature>
<comment type="catalytic activity">
    <reaction evidence="6">
        <text>guanosine(2069) in 23S rRNA + S-adenosyl-L-methionine = N(2)-methylguanosine(2069) in 23S rRNA + S-adenosyl-L-homocysteine + H(+)</text>
        <dbReference type="Rhea" id="RHEA:43772"/>
        <dbReference type="Rhea" id="RHEA-COMP:10688"/>
        <dbReference type="Rhea" id="RHEA-COMP:10689"/>
        <dbReference type="ChEBI" id="CHEBI:15378"/>
        <dbReference type="ChEBI" id="CHEBI:57856"/>
        <dbReference type="ChEBI" id="CHEBI:59789"/>
        <dbReference type="ChEBI" id="CHEBI:74269"/>
        <dbReference type="ChEBI" id="CHEBI:74481"/>
        <dbReference type="EC" id="2.1.1.264"/>
    </reaction>
</comment>
<dbReference type="GO" id="GO:0052915">
    <property type="term" value="F:23S rRNA (guanine(2445)-N(2))-methyltransferase activity"/>
    <property type="evidence" value="ECO:0007669"/>
    <property type="project" value="UniProtKB-UniRule"/>
</dbReference>
<dbReference type="HOGENOM" id="CLU_014042_2_0_11"/>
<comment type="function">
    <text evidence="6">Specifically methylates the guanine in position 2445 (m2G2445) and the guanine in position 2069 (m7G2069) of 23S rRNA.</text>
</comment>
<dbReference type="SMART" id="SM00981">
    <property type="entry name" value="THUMP"/>
    <property type="match status" value="1"/>
</dbReference>
<reference evidence="9 10" key="1">
    <citation type="journal article" date="2009" name="Stand. Genomic Sci.">
        <title>Complete genome sequence of Slackia heliotrinireducens type strain (RHS 1).</title>
        <authorList>
            <person name="Pukall R."/>
            <person name="Lapidus A."/>
            <person name="Nolan M."/>
            <person name="Copeland A."/>
            <person name="Glavina Del Rio T."/>
            <person name="Lucas S."/>
            <person name="Chen F."/>
            <person name="Tice H."/>
            <person name="Cheng J.F."/>
            <person name="Chertkov O."/>
            <person name="Bruce D."/>
            <person name="Goodwin L."/>
            <person name="Kuske C."/>
            <person name="Brettin T."/>
            <person name="Detter J.C."/>
            <person name="Han C."/>
            <person name="Pitluck S."/>
            <person name="Pati A."/>
            <person name="Mavrommatis K."/>
            <person name="Ivanova N."/>
            <person name="Ovchinnikova G."/>
            <person name="Chen A."/>
            <person name="Palaniappan K."/>
            <person name="Schneider S."/>
            <person name="Rohde M."/>
            <person name="Chain P."/>
            <person name="D'haeseleer P."/>
            <person name="Goker M."/>
            <person name="Bristow J."/>
            <person name="Eisen J.A."/>
            <person name="Markowitz V."/>
            <person name="Kyrpides N.C."/>
            <person name="Klenk H.P."/>
            <person name="Hugenholtz P."/>
        </authorList>
    </citation>
    <scope>NUCLEOTIDE SEQUENCE [LARGE SCALE GENOMIC DNA]</scope>
    <source>
        <strain evidence="10">ATCC 29202 / DSM 20476 / NCTC 11029 / RHS 1</strain>
    </source>
</reference>
<keyword evidence="4 6" id="KW-0808">Transferase</keyword>
<dbReference type="InterPro" id="IPR004114">
    <property type="entry name" value="THUMP_dom"/>
</dbReference>
<comment type="similarity">
    <text evidence="6">Belongs to the methyltransferase superfamily. RlmKL family.</text>
</comment>
<evidence type="ECO:0000256" key="4">
    <source>
        <dbReference type="ARBA" id="ARBA00022679"/>
    </source>
</evidence>
<evidence type="ECO:0000256" key="6">
    <source>
        <dbReference type="HAMAP-Rule" id="MF_01858"/>
    </source>
</evidence>
<dbReference type="Gene3D" id="3.40.50.150">
    <property type="entry name" value="Vaccinia Virus protein VP39"/>
    <property type="match status" value="2"/>
</dbReference>
<dbReference type="Pfam" id="PF10672">
    <property type="entry name" value="Methyltrans_SAM"/>
    <property type="match status" value="1"/>
</dbReference>
<dbReference type="EC" id="2.1.1.264" evidence="6"/>
<dbReference type="InterPro" id="IPR019614">
    <property type="entry name" value="SAM-dep_methyl-trfase"/>
</dbReference>
<proteinExistence type="inferred from homology"/>
<keyword evidence="1 6" id="KW-0963">Cytoplasm</keyword>
<evidence type="ECO:0000256" key="5">
    <source>
        <dbReference type="ARBA" id="ARBA00022691"/>
    </source>
</evidence>
<evidence type="ECO:0000256" key="2">
    <source>
        <dbReference type="ARBA" id="ARBA00022552"/>
    </source>
</evidence>
<dbReference type="eggNOG" id="COG1092">
    <property type="taxonomic scope" value="Bacteria"/>
</dbReference>
<dbReference type="PIRSF" id="PIRSF037618">
    <property type="entry name" value="RNA_Mtase_bacteria_prd"/>
    <property type="match status" value="1"/>
</dbReference>